<evidence type="ECO:0000313" key="2">
    <source>
        <dbReference type="EMBL" id="PSJ41542.1"/>
    </source>
</evidence>
<feature type="transmembrane region" description="Helical" evidence="1">
    <location>
        <begin position="81"/>
        <end position="106"/>
    </location>
</feature>
<organism evidence="2 3">
    <name type="scientific">Allosphingosinicella deserti</name>
    <dbReference type="NCBI Taxonomy" id="2116704"/>
    <lineage>
        <taxon>Bacteria</taxon>
        <taxon>Pseudomonadati</taxon>
        <taxon>Pseudomonadota</taxon>
        <taxon>Alphaproteobacteria</taxon>
        <taxon>Sphingomonadales</taxon>
        <taxon>Sphingomonadaceae</taxon>
        <taxon>Allosphingosinicella</taxon>
    </lineage>
</organism>
<accession>A0A2P7QU93</accession>
<feature type="transmembrane region" description="Helical" evidence="1">
    <location>
        <begin position="12"/>
        <end position="34"/>
    </location>
</feature>
<reference evidence="2 3" key="1">
    <citation type="submission" date="2018-03" db="EMBL/GenBank/DDBJ databases">
        <title>The draft genome of Sphingosinicella sp. GL-C-18.</title>
        <authorList>
            <person name="Liu L."/>
            <person name="Li L."/>
            <person name="Liang L."/>
            <person name="Zhang X."/>
            <person name="Wang T."/>
        </authorList>
    </citation>
    <scope>NUCLEOTIDE SEQUENCE [LARGE SCALE GENOMIC DNA]</scope>
    <source>
        <strain evidence="2 3">GL-C-18</strain>
    </source>
</reference>
<dbReference type="OrthoDB" id="5396182at2"/>
<sequence length="153" mass="16972">MDQTSNVSQIAHLIQLAIAPVFLLAGVGAILNVLAQRLARVVDRARALEADFKSFDPDQRERASNELVLLDRRMHVVNHSISACTASALFVCLVVALLFVADLAAIKFGTAVAVLFILAMLFLILGLCLFLWEVRLAMRSIRIRREHLPIRRG</sequence>
<evidence type="ECO:0000313" key="3">
    <source>
        <dbReference type="Proteomes" id="UP000241167"/>
    </source>
</evidence>
<evidence type="ECO:0000256" key="1">
    <source>
        <dbReference type="SAM" id="Phobius"/>
    </source>
</evidence>
<dbReference type="InterPro" id="IPR021279">
    <property type="entry name" value="DUF2721"/>
</dbReference>
<dbReference type="RefSeq" id="WP_106511703.1">
    <property type="nucleotide sequence ID" value="NZ_PXYI01000002.1"/>
</dbReference>
<keyword evidence="3" id="KW-1185">Reference proteome</keyword>
<protein>
    <submittedName>
        <fullName evidence="2">DUF2721 domain-containing protein</fullName>
    </submittedName>
</protein>
<dbReference type="Proteomes" id="UP000241167">
    <property type="component" value="Unassembled WGS sequence"/>
</dbReference>
<keyword evidence="1" id="KW-0812">Transmembrane</keyword>
<dbReference type="Pfam" id="PF11026">
    <property type="entry name" value="DUF2721"/>
    <property type="match status" value="1"/>
</dbReference>
<feature type="transmembrane region" description="Helical" evidence="1">
    <location>
        <begin position="112"/>
        <end position="132"/>
    </location>
</feature>
<name>A0A2P7QU93_9SPHN</name>
<keyword evidence="1" id="KW-1133">Transmembrane helix</keyword>
<comment type="caution">
    <text evidence="2">The sequence shown here is derived from an EMBL/GenBank/DDBJ whole genome shotgun (WGS) entry which is preliminary data.</text>
</comment>
<keyword evidence="1" id="KW-0472">Membrane</keyword>
<gene>
    <name evidence="2" type="ORF">C7I55_04310</name>
</gene>
<dbReference type="EMBL" id="PXYI01000002">
    <property type="protein sequence ID" value="PSJ41542.1"/>
    <property type="molecule type" value="Genomic_DNA"/>
</dbReference>
<dbReference type="AlphaFoldDB" id="A0A2P7QU93"/>
<proteinExistence type="predicted"/>